<sequence length="293" mass="31703">MTADRIIVCCGGLTQPTLDLMSLRLPEPSYRISKRTVCLLEVEPLVSDKLNVMPCMKWQVPPKSSGEIKHENKHDAVEENSVYVLPPIKYDDEKMYLKIGGGANIYLDGDVFGNPSSDEWNVDLTRHFIEGGDVEIEENLSKICREHVINVELGKSKPKACFTTCSEDDALRIENVTENVTVVAVCQGKAAAPAPAIGEEVKDFILNTPQAQVVDDVITGGSMGLSDDDYAALPAATRTIYENEAALGAMATSLGVTAKAEGTTLWAEPANQAALVEAHANSLGTINHDEDEE</sequence>
<name>A0A9W7AI12_9STRA</name>
<accession>A0A9W7AI12</accession>
<dbReference type="EMBL" id="BLQM01000151">
    <property type="protein sequence ID" value="GMH69772.1"/>
    <property type="molecule type" value="Genomic_DNA"/>
</dbReference>
<protein>
    <submittedName>
        <fullName evidence="1">Uncharacterized protein</fullName>
    </submittedName>
</protein>
<evidence type="ECO:0000313" key="1">
    <source>
        <dbReference type="EMBL" id="GMH69772.1"/>
    </source>
</evidence>
<proteinExistence type="predicted"/>
<reference evidence="2" key="1">
    <citation type="journal article" date="2023" name="Commun. Biol.">
        <title>Genome analysis of Parmales, the sister group of diatoms, reveals the evolutionary specialization of diatoms from phago-mixotrophs to photoautotrophs.</title>
        <authorList>
            <person name="Ban H."/>
            <person name="Sato S."/>
            <person name="Yoshikawa S."/>
            <person name="Yamada K."/>
            <person name="Nakamura Y."/>
            <person name="Ichinomiya M."/>
            <person name="Sato N."/>
            <person name="Blanc-Mathieu R."/>
            <person name="Endo H."/>
            <person name="Kuwata A."/>
            <person name="Ogata H."/>
        </authorList>
    </citation>
    <scope>NUCLEOTIDE SEQUENCE [LARGE SCALE GENOMIC DNA]</scope>
</reference>
<gene>
    <name evidence="1" type="ORF">TL16_g05241</name>
</gene>
<evidence type="ECO:0000313" key="2">
    <source>
        <dbReference type="Proteomes" id="UP001162640"/>
    </source>
</evidence>
<dbReference type="Gene3D" id="3.50.50.60">
    <property type="entry name" value="FAD/NAD(P)-binding domain"/>
    <property type="match status" value="1"/>
</dbReference>
<dbReference type="Gene3D" id="3.30.9.10">
    <property type="entry name" value="D-Amino Acid Oxidase, subunit A, domain 2"/>
    <property type="match status" value="1"/>
</dbReference>
<dbReference type="AlphaFoldDB" id="A0A9W7AI12"/>
<organism evidence="1 2">
    <name type="scientific">Triparma laevis f. inornata</name>
    <dbReference type="NCBI Taxonomy" id="1714386"/>
    <lineage>
        <taxon>Eukaryota</taxon>
        <taxon>Sar</taxon>
        <taxon>Stramenopiles</taxon>
        <taxon>Ochrophyta</taxon>
        <taxon>Bolidophyceae</taxon>
        <taxon>Parmales</taxon>
        <taxon>Triparmaceae</taxon>
        <taxon>Triparma</taxon>
    </lineage>
</organism>
<dbReference type="InterPro" id="IPR036188">
    <property type="entry name" value="FAD/NAD-bd_sf"/>
</dbReference>
<dbReference type="Proteomes" id="UP001162640">
    <property type="component" value="Unassembled WGS sequence"/>
</dbReference>
<comment type="caution">
    <text evidence="1">The sequence shown here is derived from an EMBL/GenBank/DDBJ whole genome shotgun (WGS) entry which is preliminary data.</text>
</comment>